<dbReference type="Gene3D" id="3.10.580.10">
    <property type="entry name" value="CBS-domain"/>
    <property type="match status" value="3"/>
</dbReference>
<comment type="caution">
    <text evidence="5">The sequence shown here is derived from an EMBL/GenBank/DDBJ whole genome shotgun (WGS) entry which is preliminary data.</text>
</comment>
<accession>A0AAP3E3K2</accession>
<name>A0AAP3E3K2_9EURY</name>
<evidence type="ECO:0000256" key="1">
    <source>
        <dbReference type="ARBA" id="ARBA00023122"/>
    </source>
</evidence>
<feature type="compositionally biased region" description="Polar residues" evidence="3">
    <location>
        <begin position="188"/>
        <end position="198"/>
    </location>
</feature>
<evidence type="ECO:0000313" key="5">
    <source>
        <dbReference type="EMBL" id="MCU4743074.1"/>
    </source>
</evidence>
<dbReference type="EMBL" id="JAOPKA010000012">
    <property type="protein sequence ID" value="MCU4743074.1"/>
    <property type="molecule type" value="Genomic_DNA"/>
</dbReference>
<dbReference type="InterPro" id="IPR046342">
    <property type="entry name" value="CBS_dom_sf"/>
</dbReference>
<evidence type="ECO:0000256" key="2">
    <source>
        <dbReference type="PROSITE-ProRule" id="PRU00703"/>
    </source>
</evidence>
<dbReference type="PANTHER" id="PTHR43080">
    <property type="entry name" value="CBS DOMAIN-CONTAINING PROTEIN CBSX3, MITOCHONDRIAL"/>
    <property type="match status" value="1"/>
</dbReference>
<sequence length="405" mass="44371">MDVTDIVDREFDTYDETTAVSKLRGAFDDSSRKALVITRDGRFEGVVTRRDVLSSHEKTSRKARSLVRPVPTIGPDEDIREVARLMIAGDTNVLPVLDGDELVGLVRADDLLRRVQASLAILEAGDVITTDVVSIEPDESLGRALSTFRTERIRHLPVVSSEDGADVVGIVSLSDVLEFVTRELQRSQGGNADAQSRTAASSGGSHGGFGAREGESADLLALPVRNVMVEALGTTRAEESLDEVLETMFEFGGSSAIVLDEDGSLAGIVTKTDMLESLTWSEERQLPIQVFGTDLMAETTRDGLAERIEDVTRKYRDMRLLEAKVHFQEHTERLRGTPLVLARVRLYTDRGLFIASGEGYGDRHAFSLALNAVERQILEGKTDGRTKKSATDSELAKMYGWVLSD</sequence>
<dbReference type="PANTHER" id="PTHR43080:SF2">
    <property type="entry name" value="CBS DOMAIN-CONTAINING PROTEIN"/>
    <property type="match status" value="1"/>
</dbReference>
<keyword evidence="1 2" id="KW-0129">CBS domain</keyword>
<evidence type="ECO:0000259" key="4">
    <source>
        <dbReference type="PROSITE" id="PS51371"/>
    </source>
</evidence>
<evidence type="ECO:0000256" key="3">
    <source>
        <dbReference type="SAM" id="MobiDB-lite"/>
    </source>
</evidence>
<dbReference type="Proteomes" id="UP001321018">
    <property type="component" value="Unassembled WGS sequence"/>
</dbReference>
<protein>
    <submittedName>
        <fullName evidence="5">CBS domain-containing protein</fullName>
    </submittedName>
</protein>
<dbReference type="Pfam" id="PF00571">
    <property type="entry name" value="CBS"/>
    <property type="match status" value="4"/>
</dbReference>
<dbReference type="InterPro" id="IPR000644">
    <property type="entry name" value="CBS_dom"/>
</dbReference>
<dbReference type="SMART" id="SM00116">
    <property type="entry name" value="CBS"/>
    <property type="match status" value="4"/>
</dbReference>
<organism evidence="5 6">
    <name type="scientific">Natronoglomus mannanivorans</name>
    <dbReference type="NCBI Taxonomy" id="2979990"/>
    <lineage>
        <taxon>Archaea</taxon>
        <taxon>Methanobacteriati</taxon>
        <taxon>Methanobacteriota</taxon>
        <taxon>Stenosarchaea group</taxon>
        <taxon>Halobacteria</taxon>
        <taxon>Halobacteriales</taxon>
        <taxon>Natrialbaceae</taxon>
        <taxon>Natronoglomus</taxon>
    </lineage>
</organism>
<feature type="region of interest" description="Disordered" evidence="3">
    <location>
        <begin position="188"/>
        <end position="212"/>
    </location>
</feature>
<reference evidence="5" key="1">
    <citation type="submission" date="2022-09" db="EMBL/GenBank/DDBJ databases">
        <title>Enrichment on poylsaccharides allowed isolation of novel metabolic and taxonomic groups of Haloarchaea.</title>
        <authorList>
            <person name="Sorokin D.Y."/>
            <person name="Elcheninov A.G."/>
            <person name="Khizhniak T.V."/>
            <person name="Kolganova T.V."/>
            <person name="Kublanov I.V."/>
        </authorList>
    </citation>
    <scope>NUCLEOTIDE SEQUENCE</scope>
    <source>
        <strain evidence="5">AArc-xg1-1</strain>
    </source>
</reference>
<dbReference type="SUPFAM" id="SSF54631">
    <property type="entry name" value="CBS-domain pair"/>
    <property type="match status" value="2"/>
</dbReference>
<evidence type="ECO:0000313" key="6">
    <source>
        <dbReference type="Proteomes" id="UP001321018"/>
    </source>
</evidence>
<feature type="domain" description="CBS" evidence="4">
    <location>
        <begin position="128"/>
        <end position="186"/>
    </location>
</feature>
<dbReference type="InterPro" id="IPR051257">
    <property type="entry name" value="Diverse_CBS-Domain"/>
</dbReference>
<proteinExistence type="predicted"/>
<dbReference type="PROSITE" id="PS51371">
    <property type="entry name" value="CBS"/>
    <property type="match status" value="3"/>
</dbReference>
<feature type="domain" description="CBS" evidence="4">
    <location>
        <begin position="66"/>
        <end position="121"/>
    </location>
</feature>
<gene>
    <name evidence="5" type="ORF">OB960_16935</name>
</gene>
<dbReference type="AlphaFoldDB" id="A0AAP3E3K2"/>
<feature type="domain" description="CBS" evidence="4">
    <location>
        <begin position="228"/>
        <end position="286"/>
    </location>
</feature>